<dbReference type="Gene3D" id="1.25.40.10">
    <property type="entry name" value="Tetratricopeptide repeat domain"/>
    <property type="match status" value="1"/>
</dbReference>
<evidence type="ECO:0000313" key="3">
    <source>
        <dbReference type="Proteomes" id="UP001142810"/>
    </source>
</evidence>
<dbReference type="EMBL" id="JAPFRD010000010">
    <property type="protein sequence ID" value="MCW8108588.1"/>
    <property type="molecule type" value="Genomic_DNA"/>
</dbReference>
<dbReference type="SUPFAM" id="SSF81901">
    <property type="entry name" value="HCP-like"/>
    <property type="match status" value="1"/>
</dbReference>
<proteinExistence type="predicted"/>
<comment type="caution">
    <text evidence="2">The sequence shown here is derived from an EMBL/GenBank/DDBJ whole genome shotgun (WGS) entry which is preliminary data.</text>
</comment>
<feature type="chain" id="PRO_5045288373" evidence="1">
    <location>
        <begin position="24"/>
        <end position="488"/>
    </location>
</feature>
<gene>
    <name evidence="2" type="ORF">OPS25_08780</name>
</gene>
<dbReference type="Proteomes" id="UP001142810">
    <property type="component" value="Unassembled WGS sequence"/>
</dbReference>
<feature type="signal peptide" evidence="1">
    <location>
        <begin position="1"/>
        <end position="23"/>
    </location>
</feature>
<sequence>MRGFFLALALCFLLSGSTGQWPAQLFFNASQTPQAGMLLWLAAKSGDAEAQTSLIDYSVKTKQTYWLKKLVALGHPGAAWSLHRLLSKDDKDQTLVQMAAKGNVPEAQLAFAMTTENASVREKWLLKASANNYLPAQAALADWYLLKGNVKKARPLLEKTQGAFTQSAFYLGRILIDEGKHKQGLEVLLRAVEEGHPEAEHWLDLIEKYPQRTVDSIGPVDWPTHKQCLQRIQLFTTSLATTERANDIYQHFTSDKRLMALPICVQRPVRIKAETLSCNENWRKSGRLGCDIRPLSFAVKTRDLTHAVIFSQSGKANVNNGVMFLDVTDSYDVFVHELAHFAGFIDEYPLSNGMANRYCNRQEAPNLIFDGELTYAPIETLTRWQNQPEFSGIWQAKTCANADIKAYKPTNDITFLEHHDSGKIPPVYIKLWEQQLKDPTASRPIYMNLFQSFYRNGQATQADIWLRKYERSKQTTIHSNVSLKASSD</sequence>
<name>A0ABT3P744_9ALTE</name>
<keyword evidence="3" id="KW-1185">Reference proteome</keyword>
<dbReference type="InterPro" id="IPR011990">
    <property type="entry name" value="TPR-like_helical_dom_sf"/>
</dbReference>
<reference evidence="2" key="1">
    <citation type="submission" date="2022-11" db="EMBL/GenBank/DDBJ databases">
        <title>Alteromonas sp. nov., isolated from sea water of the Qingdao.</title>
        <authorList>
            <person name="Wang Q."/>
        </authorList>
    </citation>
    <scope>NUCLEOTIDE SEQUENCE</scope>
    <source>
        <strain evidence="2">ASW11-7</strain>
    </source>
</reference>
<dbReference type="RefSeq" id="WP_265617321.1">
    <property type="nucleotide sequence ID" value="NZ_JAPFRD010000010.1"/>
</dbReference>
<evidence type="ECO:0000313" key="2">
    <source>
        <dbReference type="EMBL" id="MCW8108588.1"/>
    </source>
</evidence>
<keyword evidence="1" id="KW-0732">Signal</keyword>
<organism evidence="2 3">
    <name type="scientific">Alteromonas aquimaris</name>
    <dbReference type="NCBI Taxonomy" id="2998417"/>
    <lineage>
        <taxon>Bacteria</taxon>
        <taxon>Pseudomonadati</taxon>
        <taxon>Pseudomonadota</taxon>
        <taxon>Gammaproteobacteria</taxon>
        <taxon>Alteromonadales</taxon>
        <taxon>Alteromonadaceae</taxon>
        <taxon>Alteromonas/Salinimonas group</taxon>
        <taxon>Alteromonas</taxon>
    </lineage>
</organism>
<evidence type="ECO:0000256" key="1">
    <source>
        <dbReference type="SAM" id="SignalP"/>
    </source>
</evidence>
<accession>A0ABT3P744</accession>
<protein>
    <submittedName>
        <fullName evidence="2">Sel1 repeat family protein</fullName>
    </submittedName>
</protein>